<comment type="caution">
    <text evidence="17">The sequence shown here is derived from an EMBL/GenBank/DDBJ whole genome shotgun (WGS) entry which is preliminary data.</text>
</comment>
<dbReference type="SUPFAM" id="SSF48371">
    <property type="entry name" value="ARM repeat"/>
    <property type="match status" value="1"/>
</dbReference>
<keyword evidence="7" id="KW-0645">Protease</keyword>
<dbReference type="AlphaFoldDB" id="A0A969W662"/>
<keyword evidence="18" id="KW-1185">Reference proteome</keyword>
<dbReference type="Gene3D" id="3.30.2010.30">
    <property type="match status" value="1"/>
</dbReference>
<evidence type="ECO:0000256" key="7">
    <source>
        <dbReference type="ARBA" id="ARBA00022670"/>
    </source>
</evidence>
<dbReference type="GO" id="GO:0008270">
    <property type="term" value="F:zinc ion binding"/>
    <property type="evidence" value="ECO:0007669"/>
    <property type="project" value="InterPro"/>
</dbReference>
<evidence type="ECO:0000256" key="12">
    <source>
        <dbReference type="PIRSR" id="PIRSR634015-1"/>
    </source>
</evidence>
<keyword evidence="10 13" id="KW-0862">Zinc</keyword>
<feature type="binding site" evidence="13">
    <location>
        <position position="323"/>
    </location>
    <ligand>
        <name>Zn(2+)</name>
        <dbReference type="ChEBI" id="CHEBI:29105"/>
        <note>catalytic</note>
    </ligand>
</feature>
<dbReference type="PANTHER" id="PTHR45726">
    <property type="entry name" value="LEUKOTRIENE A-4 HYDROLASE"/>
    <property type="match status" value="1"/>
</dbReference>
<dbReference type="InterPro" id="IPR014782">
    <property type="entry name" value="Peptidase_M1_dom"/>
</dbReference>
<evidence type="ECO:0000313" key="18">
    <source>
        <dbReference type="Proteomes" id="UP000653472"/>
    </source>
</evidence>
<keyword evidence="9" id="KW-0378">Hydrolase</keyword>
<feature type="signal peptide" evidence="15">
    <location>
        <begin position="1"/>
        <end position="24"/>
    </location>
</feature>
<keyword evidence="8 13" id="KW-0479">Metal-binding</keyword>
<evidence type="ECO:0000256" key="5">
    <source>
        <dbReference type="ARBA" id="ARBA00015611"/>
    </source>
</evidence>
<organism evidence="17 18">
    <name type="scientific">Solimonas marina</name>
    <dbReference type="NCBI Taxonomy" id="2714601"/>
    <lineage>
        <taxon>Bacteria</taxon>
        <taxon>Pseudomonadati</taxon>
        <taxon>Pseudomonadota</taxon>
        <taxon>Gammaproteobacteria</taxon>
        <taxon>Nevskiales</taxon>
        <taxon>Nevskiaceae</taxon>
        <taxon>Solimonas</taxon>
    </lineage>
</organism>
<dbReference type="SUPFAM" id="SSF63737">
    <property type="entry name" value="Leukotriene A4 hydrolase N-terminal domain"/>
    <property type="match status" value="1"/>
</dbReference>
<evidence type="ECO:0000256" key="3">
    <source>
        <dbReference type="ARBA" id="ARBA00010136"/>
    </source>
</evidence>
<dbReference type="InterPro" id="IPR027268">
    <property type="entry name" value="Peptidase_M4/M1_CTD_sf"/>
</dbReference>
<dbReference type="FunFam" id="3.30.2010.30:FF:000001">
    <property type="entry name" value="Leukotriene A(4) hydrolase"/>
    <property type="match status" value="1"/>
</dbReference>
<dbReference type="InterPro" id="IPR034015">
    <property type="entry name" value="M1_LTA4H"/>
</dbReference>
<dbReference type="EC" id="3.4.11.2" evidence="4"/>
<dbReference type="Pfam" id="PF01433">
    <property type="entry name" value="Peptidase_M1"/>
    <property type="match status" value="1"/>
</dbReference>
<dbReference type="SUPFAM" id="SSF55486">
    <property type="entry name" value="Metalloproteases ('zincins'), catalytic domain"/>
    <property type="match status" value="1"/>
</dbReference>
<dbReference type="Gene3D" id="1.10.390.10">
    <property type="entry name" value="Neutral Protease Domain 2"/>
    <property type="match status" value="1"/>
</dbReference>
<comment type="cofactor">
    <cofactor evidence="13">
        <name>Zn(2+)</name>
        <dbReference type="ChEBI" id="CHEBI:29105"/>
    </cofactor>
    <text evidence="13">Binds 1 zinc ion per subunit.</text>
</comment>
<dbReference type="GO" id="GO:0005737">
    <property type="term" value="C:cytoplasm"/>
    <property type="evidence" value="ECO:0007669"/>
    <property type="project" value="UniProtKB-SubCell"/>
</dbReference>
<evidence type="ECO:0000256" key="14">
    <source>
        <dbReference type="SAM" id="MobiDB-lite"/>
    </source>
</evidence>
<dbReference type="CDD" id="cd09599">
    <property type="entry name" value="M1_LTA4H"/>
    <property type="match status" value="1"/>
</dbReference>
<reference evidence="17" key="1">
    <citation type="submission" date="2020-03" db="EMBL/GenBank/DDBJ databases">
        <title>Solimonas marina sp. nov., isolated from deep seawater of the Pacific Ocean.</title>
        <authorList>
            <person name="Liu X."/>
            <person name="Lai Q."/>
            <person name="Sun F."/>
            <person name="Gai Y."/>
            <person name="Li G."/>
            <person name="Shao Z."/>
        </authorList>
    </citation>
    <scope>NUCLEOTIDE SEQUENCE</scope>
    <source>
        <strain evidence="17">C16B3</strain>
    </source>
</reference>
<keyword evidence="15" id="KW-0732">Signal</keyword>
<evidence type="ECO:0000256" key="4">
    <source>
        <dbReference type="ARBA" id="ARBA00012564"/>
    </source>
</evidence>
<evidence type="ECO:0000259" key="16">
    <source>
        <dbReference type="SMART" id="SM01263"/>
    </source>
</evidence>
<dbReference type="InterPro" id="IPR015211">
    <property type="entry name" value="Peptidase_M1_C"/>
</dbReference>
<dbReference type="InterPro" id="IPR001930">
    <property type="entry name" value="Peptidase_M1"/>
</dbReference>
<dbReference type="Gene3D" id="1.25.40.320">
    <property type="entry name" value="Peptidase M1, leukotriene A4 hydrolase/aminopeptidase C-terminal domain"/>
    <property type="match status" value="1"/>
</dbReference>
<comment type="similarity">
    <text evidence="3">Belongs to the peptidase M1 family.</text>
</comment>
<feature type="compositionally biased region" description="Basic and acidic residues" evidence="14">
    <location>
        <begin position="380"/>
        <end position="398"/>
    </location>
</feature>
<evidence type="ECO:0000256" key="10">
    <source>
        <dbReference type="ARBA" id="ARBA00022833"/>
    </source>
</evidence>
<dbReference type="Pfam" id="PF17900">
    <property type="entry name" value="Peptidase_M1_N"/>
    <property type="match status" value="1"/>
</dbReference>
<keyword evidence="11" id="KW-0482">Metalloprotease</keyword>
<dbReference type="Gene3D" id="2.60.40.1730">
    <property type="entry name" value="tricorn interacting facor f3 domain"/>
    <property type="match status" value="1"/>
</dbReference>
<evidence type="ECO:0000313" key="17">
    <source>
        <dbReference type="EMBL" id="NKF21132.1"/>
    </source>
</evidence>
<dbReference type="GO" id="GO:0006508">
    <property type="term" value="P:proteolysis"/>
    <property type="evidence" value="ECO:0007669"/>
    <property type="project" value="UniProtKB-KW"/>
</dbReference>
<comment type="catalytic activity">
    <reaction evidence="1">
        <text>Release of an N-terminal amino acid, Xaa-|-Yaa- from a peptide, amide or arylamide. Xaa is preferably Ala, but may be most amino acids including Pro (slow action). When a terminal hydrophobic residue is followed by a prolyl residue, the two may be released as an intact Xaa-Pro dipeptide.</text>
        <dbReference type="EC" id="3.4.11.2"/>
    </reaction>
</comment>
<evidence type="ECO:0000256" key="2">
    <source>
        <dbReference type="ARBA" id="ARBA00004496"/>
    </source>
</evidence>
<dbReference type="InterPro" id="IPR038502">
    <property type="entry name" value="M1_LTA-4_hydro/amino_C_sf"/>
</dbReference>
<feature type="active site" description="Proton donor" evidence="12">
    <location>
        <position position="406"/>
    </location>
</feature>
<dbReference type="GO" id="GO:0016285">
    <property type="term" value="F:alanyl aminopeptidase activity"/>
    <property type="evidence" value="ECO:0007669"/>
    <property type="project" value="UniProtKB-EC"/>
</dbReference>
<dbReference type="EMBL" id="JAAVXB010000001">
    <property type="protein sequence ID" value="NKF21132.1"/>
    <property type="molecule type" value="Genomic_DNA"/>
</dbReference>
<dbReference type="InterPro" id="IPR042097">
    <property type="entry name" value="Aminopeptidase_N-like_N_sf"/>
</dbReference>
<evidence type="ECO:0000256" key="11">
    <source>
        <dbReference type="ARBA" id="ARBA00023049"/>
    </source>
</evidence>
<protein>
    <recommendedName>
        <fullName evidence="5">Aminopeptidase N</fullName>
        <ecNumber evidence="4">3.4.11.2</ecNumber>
    </recommendedName>
</protein>
<dbReference type="PRINTS" id="PR00756">
    <property type="entry name" value="ALADIPTASE"/>
</dbReference>
<dbReference type="GO" id="GO:0008237">
    <property type="term" value="F:metallopeptidase activity"/>
    <property type="evidence" value="ECO:0007669"/>
    <property type="project" value="UniProtKB-KW"/>
</dbReference>
<evidence type="ECO:0000256" key="6">
    <source>
        <dbReference type="ARBA" id="ARBA00022490"/>
    </source>
</evidence>
<dbReference type="Proteomes" id="UP000653472">
    <property type="component" value="Unassembled WGS sequence"/>
</dbReference>
<dbReference type="RefSeq" id="WP_168146368.1">
    <property type="nucleotide sequence ID" value="NZ_JAAVXB010000001.1"/>
</dbReference>
<keyword evidence="6" id="KW-0963">Cytoplasm</keyword>
<feature type="binding site" evidence="13">
    <location>
        <position position="319"/>
    </location>
    <ligand>
        <name>Zn(2+)</name>
        <dbReference type="ChEBI" id="CHEBI:29105"/>
        <note>catalytic</note>
    </ligand>
</feature>
<feature type="active site" description="Proton acceptor" evidence="12">
    <location>
        <position position="320"/>
    </location>
</feature>
<accession>A0A969W662</accession>
<evidence type="ECO:0000256" key="1">
    <source>
        <dbReference type="ARBA" id="ARBA00000098"/>
    </source>
</evidence>
<feature type="chain" id="PRO_5036741574" description="Aminopeptidase N" evidence="15">
    <location>
        <begin position="25"/>
        <end position="627"/>
    </location>
</feature>
<proteinExistence type="inferred from homology"/>
<name>A0A969W662_9GAMM</name>
<evidence type="ECO:0000256" key="9">
    <source>
        <dbReference type="ARBA" id="ARBA00022801"/>
    </source>
</evidence>
<comment type="subcellular location">
    <subcellularLocation>
        <location evidence="2">Cytoplasm</location>
    </subcellularLocation>
</comment>
<gene>
    <name evidence="17" type="ORF">G7Y82_02305</name>
</gene>
<dbReference type="PANTHER" id="PTHR45726:SF3">
    <property type="entry name" value="LEUKOTRIENE A-4 HYDROLASE"/>
    <property type="match status" value="1"/>
</dbReference>
<evidence type="ECO:0000256" key="13">
    <source>
        <dbReference type="PIRSR" id="PIRSR634015-3"/>
    </source>
</evidence>
<feature type="region of interest" description="Disordered" evidence="14">
    <location>
        <begin position="379"/>
        <end position="400"/>
    </location>
</feature>
<dbReference type="Pfam" id="PF09127">
    <property type="entry name" value="Leuk-A4-hydro_C"/>
    <property type="match status" value="1"/>
</dbReference>
<sequence>MFRSRFPSLLALAGSLLLSPMGYAMSSIEPAAQRSDPHSYANVEDFRTRDVALDLQVDFPDRVLRGTATLTLDRLKPAADTLILDTRDLDIASVEAGHGDTFKATTFKLAPRDPVLGSALLIAMPESADRVRIRYATEPQASGLQWLTPMQTAGKKHPFLFSQSESIHARSWIPLQDTPQVRQTYSAHITTPKGLRAVMSADNDPKAPANGDYRFKMPQRIPSYLIALAVGDLDFRATGPRTGVYADPTVVAAAAHEFEDTEQMLETCERLYGPYRWGRYDLLILPPSFPFGGMENPRLTFASPTVIAGDKSLVSLVAHEMAHSWSGNLVTNATWSDIWLNEGFTDHATFRVVEEVYGKDAAQQERVLSAENLKDALAADGRDDDKTLQPDLVGRDPDDGLSDVPYARGALFLAYLDAKFGRPTMDAFLNGWFNDHAFQSVRTATFVRYLHDHLLVKHPGVVSDAEVHAWIYDPKLPADAVWPSSDAFAHVDTQRQAWLSGSRKANALDTQGWTTHQWQYFLRTLPALSTAQIAELDQAFGLSKTHNQIIAGAWWKLTTANHYAPAAAGTEQYLGEVGRMLLIEPIYEEMVKTADGRQRAQAIFAEWKDRYHPIAQDAIAKIVNGKT</sequence>
<evidence type="ECO:0000256" key="8">
    <source>
        <dbReference type="ARBA" id="ARBA00022723"/>
    </source>
</evidence>
<dbReference type="InterPro" id="IPR045357">
    <property type="entry name" value="Aminopeptidase_N-like_N"/>
</dbReference>
<dbReference type="InterPro" id="IPR016024">
    <property type="entry name" value="ARM-type_fold"/>
</dbReference>
<evidence type="ECO:0000256" key="15">
    <source>
        <dbReference type="SAM" id="SignalP"/>
    </source>
</evidence>
<feature type="domain" description="Peptidase M1 leukotriene A4 hydrolase/aminopeptidase C-terminal" evidence="16">
    <location>
        <begin position="485"/>
        <end position="623"/>
    </location>
</feature>
<dbReference type="SMART" id="SM01263">
    <property type="entry name" value="Leuk-A4-hydro_C"/>
    <property type="match status" value="1"/>
</dbReference>
<dbReference type="InterPro" id="IPR049980">
    <property type="entry name" value="LTA4H_cat"/>
</dbReference>
<feature type="binding site" evidence="13">
    <location>
        <position position="342"/>
    </location>
    <ligand>
        <name>Zn(2+)</name>
        <dbReference type="ChEBI" id="CHEBI:29105"/>
        <note>catalytic</note>
    </ligand>
</feature>